<dbReference type="Proteomes" id="UP000585474">
    <property type="component" value="Unassembled WGS sequence"/>
</dbReference>
<protein>
    <submittedName>
        <fullName evidence="1">Uncharacterized protein</fullName>
    </submittedName>
</protein>
<proteinExistence type="predicted"/>
<comment type="caution">
    <text evidence="1">The sequence shown here is derived from an EMBL/GenBank/DDBJ whole genome shotgun (WGS) entry which is preliminary data.</text>
</comment>
<sequence>MERTRFPSTSSAVSCAVLAIPPSQIPSDLSQTLPLNACCYVFDDGLEVGFCSGVVLSIIDSNARALATLADSGKGKNVERESGSSSSERKKWRRIGMVQGSVSVVHQIHAFGMSKCLKLIARVIRVVEDDCGEVRVVVLVDVYFLIGDRDVVWVAVSKIRDNCCCTVSAFEVSPRILLCIFLIGFAL</sequence>
<gene>
    <name evidence="1" type="ORF">Acr_15g0011910</name>
</gene>
<keyword evidence="2" id="KW-1185">Reference proteome</keyword>
<name>A0A7J0FV62_9ERIC</name>
<reference evidence="1 2" key="1">
    <citation type="submission" date="2019-07" db="EMBL/GenBank/DDBJ databases">
        <title>De Novo Assembly of kiwifruit Actinidia rufa.</title>
        <authorList>
            <person name="Sugita-Konishi S."/>
            <person name="Sato K."/>
            <person name="Mori E."/>
            <person name="Abe Y."/>
            <person name="Kisaki G."/>
            <person name="Hamano K."/>
            <person name="Suezawa K."/>
            <person name="Otani M."/>
            <person name="Fukuda T."/>
            <person name="Manabe T."/>
            <person name="Gomi K."/>
            <person name="Tabuchi M."/>
            <person name="Akimitsu K."/>
            <person name="Kataoka I."/>
        </authorList>
    </citation>
    <scope>NUCLEOTIDE SEQUENCE [LARGE SCALE GENOMIC DNA]</scope>
    <source>
        <strain evidence="2">cv. Fuchu</strain>
    </source>
</reference>
<dbReference type="AlphaFoldDB" id="A0A7J0FV62"/>
<evidence type="ECO:0000313" key="1">
    <source>
        <dbReference type="EMBL" id="GFZ02583.1"/>
    </source>
</evidence>
<accession>A0A7J0FV62</accession>
<evidence type="ECO:0000313" key="2">
    <source>
        <dbReference type="Proteomes" id="UP000585474"/>
    </source>
</evidence>
<organism evidence="1 2">
    <name type="scientific">Actinidia rufa</name>
    <dbReference type="NCBI Taxonomy" id="165716"/>
    <lineage>
        <taxon>Eukaryota</taxon>
        <taxon>Viridiplantae</taxon>
        <taxon>Streptophyta</taxon>
        <taxon>Embryophyta</taxon>
        <taxon>Tracheophyta</taxon>
        <taxon>Spermatophyta</taxon>
        <taxon>Magnoliopsida</taxon>
        <taxon>eudicotyledons</taxon>
        <taxon>Gunneridae</taxon>
        <taxon>Pentapetalae</taxon>
        <taxon>asterids</taxon>
        <taxon>Ericales</taxon>
        <taxon>Actinidiaceae</taxon>
        <taxon>Actinidia</taxon>
    </lineage>
</organism>
<dbReference type="EMBL" id="BJWL01000015">
    <property type="protein sequence ID" value="GFZ02583.1"/>
    <property type="molecule type" value="Genomic_DNA"/>
</dbReference>